<evidence type="ECO:0000256" key="6">
    <source>
        <dbReference type="ARBA" id="ARBA00022824"/>
    </source>
</evidence>
<evidence type="ECO:0000313" key="14">
    <source>
        <dbReference type="Proteomes" id="UP000024837"/>
    </source>
</evidence>
<dbReference type="InterPro" id="IPR039731">
    <property type="entry name" value="Rce1"/>
</dbReference>
<proteinExistence type="inferred from homology"/>
<evidence type="ECO:0000256" key="10">
    <source>
        <dbReference type="ARBA" id="ARBA00049729"/>
    </source>
</evidence>
<gene>
    <name evidence="13" type="ORF">DRE_06243</name>
</gene>
<dbReference type="AlphaFoldDB" id="W7HPQ1"/>
<evidence type="ECO:0000256" key="3">
    <source>
        <dbReference type="ARBA" id="ARBA00022670"/>
    </source>
</evidence>
<organism evidence="13 14">
    <name type="scientific">Drechslerella stenobrocha 248</name>
    <dbReference type="NCBI Taxonomy" id="1043628"/>
    <lineage>
        <taxon>Eukaryota</taxon>
        <taxon>Fungi</taxon>
        <taxon>Dikarya</taxon>
        <taxon>Ascomycota</taxon>
        <taxon>Pezizomycotina</taxon>
        <taxon>Orbiliomycetes</taxon>
        <taxon>Orbiliales</taxon>
        <taxon>Orbiliaceae</taxon>
        <taxon>Drechslerella</taxon>
    </lineage>
</organism>
<name>W7HPQ1_9PEZI</name>
<evidence type="ECO:0000256" key="8">
    <source>
        <dbReference type="ARBA" id="ARBA00023136"/>
    </source>
</evidence>
<feature type="transmembrane region" description="Helical" evidence="11">
    <location>
        <begin position="55"/>
        <end position="79"/>
    </location>
</feature>
<keyword evidence="3" id="KW-0645">Protease</keyword>
<feature type="transmembrane region" description="Helical" evidence="11">
    <location>
        <begin position="165"/>
        <end position="185"/>
    </location>
</feature>
<comment type="catalytic activity">
    <reaction evidence="9">
        <text>Hydrolyzes the peptide bond -P2-(S-farnesyl or geranylgeranyl)C-P1'-P2'-P3'-COOH where P1' and P2' are amino acids with aliphatic sidechains and P3' is any C-terminal residue.</text>
        <dbReference type="EC" id="3.4.26.1"/>
    </reaction>
</comment>
<feature type="domain" description="CAAX prenyl protease 2/Lysostaphin resistance protein A-like" evidence="12">
    <location>
        <begin position="33"/>
        <end position="143"/>
    </location>
</feature>
<dbReference type="GO" id="GO:0005789">
    <property type="term" value="C:endoplasmic reticulum membrane"/>
    <property type="evidence" value="ECO:0007669"/>
    <property type="project" value="UniProtKB-SubCell"/>
</dbReference>
<dbReference type="InterPro" id="IPR003675">
    <property type="entry name" value="Rce1/LyrA-like_dom"/>
</dbReference>
<dbReference type="OrthoDB" id="271604at2759"/>
<keyword evidence="8 11" id="KW-0472">Membrane</keyword>
<evidence type="ECO:0000256" key="5">
    <source>
        <dbReference type="ARBA" id="ARBA00022801"/>
    </source>
</evidence>
<evidence type="ECO:0000256" key="1">
    <source>
        <dbReference type="ARBA" id="ARBA00004477"/>
    </source>
</evidence>
<evidence type="ECO:0000256" key="2">
    <source>
        <dbReference type="ARBA" id="ARBA00006897"/>
    </source>
</evidence>
<dbReference type="PANTHER" id="PTHR13046">
    <property type="entry name" value="PROTEASE U48 CAAX PRENYL PROTEASE RCE1"/>
    <property type="match status" value="1"/>
</dbReference>
<evidence type="ECO:0000259" key="12">
    <source>
        <dbReference type="Pfam" id="PF02517"/>
    </source>
</evidence>
<dbReference type="GO" id="GO:0071586">
    <property type="term" value="P:CAAX-box protein processing"/>
    <property type="evidence" value="ECO:0007669"/>
    <property type="project" value="InterPro"/>
</dbReference>
<keyword evidence="6" id="KW-0256">Endoplasmic reticulum</keyword>
<dbReference type="EC" id="3.4.26.1" evidence="10"/>
<evidence type="ECO:0000256" key="7">
    <source>
        <dbReference type="ARBA" id="ARBA00022989"/>
    </source>
</evidence>
<dbReference type="GO" id="GO:0004222">
    <property type="term" value="F:metalloendopeptidase activity"/>
    <property type="evidence" value="ECO:0007669"/>
    <property type="project" value="InterPro"/>
</dbReference>
<reference evidence="13 14" key="1">
    <citation type="submission" date="2013-05" db="EMBL/GenBank/DDBJ databases">
        <title>Drechslerella stenobrocha genome reveals carnivorous origination and mechanical trapping mechanism of predatory fungi.</title>
        <authorList>
            <person name="Liu X."/>
            <person name="Zhang W."/>
            <person name="Liu K."/>
        </authorList>
    </citation>
    <scope>NUCLEOTIDE SEQUENCE [LARGE SCALE GENOMIC DNA]</scope>
    <source>
        <strain evidence="13 14">248</strain>
    </source>
</reference>
<dbReference type="Proteomes" id="UP000024837">
    <property type="component" value="Unassembled WGS sequence"/>
</dbReference>
<dbReference type="Pfam" id="PF02517">
    <property type="entry name" value="Rce1-like"/>
    <property type="match status" value="1"/>
</dbReference>
<evidence type="ECO:0000256" key="11">
    <source>
        <dbReference type="SAM" id="Phobius"/>
    </source>
</evidence>
<dbReference type="PANTHER" id="PTHR13046:SF0">
    <property type="entry name" value="CAAX PRENYL PROTEASE 2"/>
    <property type="match status" value="1"/>
</dbReference>
<comment type="subcellular location">
    <subcellularLocation>
        <location evidence="1">Endoplasmic reticulum membrane</location>
        <topology evidence="1">Multi-pass membrane protein</topology>
    </subcellularLocation>
</comment>
<keyword evidence="14" id="KW-1185">Reference proteome</keyword>
<dbReference type="HOGENOM" id="CLU_049909_1_1_1"/>
<keyword evidence="4 11" id="KW-0812">Transmembrane</keyword>
<feature type="transmembrane region" description="Helical" evidence="11">
    <location>
        <begin position="99"/>
        <end position="120"/>
    </location>
</feature>
<comment type="similarity">
    <text evidence="2">Belongs to the peptidase U48 family.</text>
</comment>
<protein>
    <recommendedName>
        <fullName evidence="10">intramembrane prenyl-peptidase Rce1</fullName>
        <ecNumber evidence="10">3.4.26.1</ecNumber>
    </recommendedName>
</protein>
<evidence type="ECO:0000313" key="13">
    <source>
        <dbReference type="EMBL" id="EWC45104.1"/>
    </source>
</evidence>
<sequence>MLLFAGPLAAHLWLDRDPRDDLLFDARAALGSWIGWRNYVVGPATEELTFRSHILALHLAMAPSTATPTVLTLCTPLYFGIAHLHHLYEFRLTHPSAPLHLAVVRSLVQFAYTTLFGWYAAFIYLRFGSLWAAIAAHSFCNVMGLPRFWGVLDAEPHGRATWRTWTYYLLLAVGALGFYTCLWSWTGSRNALVQYT</sequence>
<dbReference type="EMBL" id="KI966431">
    <property type="protein sequence ID" value="EWC45104.1"/>
    <property type="molecule type" value="Genomic_DNA"/>
</dbReference>
<keyword evidence="5" id="KW-0378">Hydrolase</keyword>
<keyword evidence="7 11" id="KW-1133">Transmembrane helix</keyword>
<evidence type="ECO:0000256" key="4">
    <source>
        <dbReference type="ARBA" id="ARBA00022692"/>
    </source>
</evidence>
<feature type="transmembrane region" description="Helical" evidence="11">
    <location>
        <begin position="127"/>
        <end position="145"/>
    </location>
</feature>
<accession>W7HPQ1</accession>
<evidence type="ECO:0000256" key="9">
    <source>
        <dbReference type="ARBA" id="ARBA00047280"/>
    </source>
</evidence>